<name>A0A4Q7P3D7_9FLAO</name>
<organism evidence="1 2">
    <name type="scientific">Aquimarina brevivitae</name>
    <dbReference type="NCBI Taxonomy" id="323412"/>
    <lineage>
        <taxon>Bacteria</taxon>
        <taxon>Pseudomonadati</taxon>
        <taxon>Bacteroidota</taxon>
        <taxon>Flavobacteriia</taxon>
        <taxon>Flavobacteriales</taxon>
        <taxon>Flavobacteriaceae</taxon>
        <taxon>Aquimarina</taxon>
    </lineage>
</organism>
<reference evidence="1 2" key="1">
    <citation type="submission" date="2019-02" db="EMBL/GenBank/DDBJ databases">
        <title>Genomic Encyclopedia of Type Strains, Phase IV (KMG-IV): sequencing the most valuable type-strain genomes for metagenomic binning, comparative biology and taxonomic classification.</title>
        <authorList>
            <person name="Goeker M."/>
        </authorList>
    </citation>
    <scope>NUCLEOTIDE SEQUENCE [LARGE SCALE GENOMIC DNA]</scope>
    <source>
        <strain evidence="1 2">DSM 17196</strain>
    </source>
</reference>
<protein>
    <submittedName>
        <fullName evidence="1">Uncharacterized protein</fullName>
    </submittedName>
</protein>
<sequence length="80" mass="9431">MEERKLKLIWDFKGPNAHKTAEHHAIHLKDYALQETIPYFKIGQTSLHDLHSIAFIAVPERVMKKVRDDLKPHRGQLYTE</sequence>
<dbReference type="OrthoDB" id="1445783at2"/>
<comment type="caution">
    <text evidence="1">The sequence shown here is derived from an EMBL/GenBank/DDBJ whole genome shotgun (WGS) entry which is preliminary data.</text>
</comment>
<gene>
    <name evidence="1" type="ORF">EV197_1763</name>
</gene>
<evidence type="ECO:0000313" key="2">
    <source>
        <dbReference type="Proteomes" id="UP000292262"/>
    </source>
</evidence>
<dbReference type="AlphaFoldDB" id="A0A4Q7P3D7"/>
<evidence type="ECO:0000313" key="1">
    <source>
        <dbReference type="EMBL" id="RZS93192.1"/>
    </source>
</evidence>
<proteinExistence type="predicted"/>
<dbReference type="RefSeq" id="WP_130286336.1">
    <property type="nucleotide sequence ID" value="NZ_SGXE01000002.1"/>
</dbReference>
<dbReference type="EMBL" id="SGXE01000002">
    <property type="protein sequence ID" value="RZS93192.1"/>
    <property type="molecule type" value="Genomic_DNA"/>
</dbReference>
<dbReference type="Proteomes" id="UP000292262">
    <property type="component" value="Unassembled WGS sequence"/>
</dbReference>
<accession>A0A4Q7P3D7</accession>
<keyword evidence="2" id="KW-1185">Reference proteome</keyword>